<dbReference type="PANTHER" id="PTHR10799">
    <property type="entry name" value="SNF2/RAD54 HELICASE FAMILY"/>
    <property type="match status" value="1"/>
</dbReference>
<keyword evidence="8" id="KW-1185">Reference proteome</keyword>
<feature type="domain" description="Helicase C-terminal" evidence="6">
    <location>
        <begin position="510"/>
        <end position="658"/>
    </location>
</feature>
<dbReference type="SMART" id="SM00490">
    <property type="entry name" value="HELICc"/>
    <property type="match status" value="1"/>
</dbReference>
<evidence type="ECO:0000256" key="1">
    <source>
        <dbReference type="ARBA" id="ARBA00022801"/>
    </source>
</evidence>
<evidence type="ECO:0000259" key="5">
    <source>
        <dbReference type="PROSITE" id="PS51192"/>
    </source>
</evidence>
<keyword evidence="7" id="KW-0347">Helicase</keyword>
<keyword evidence="1" id="KW-0378">Hydrolase</keyword>
<dbReference type="Gene3D" id="3.40.50.10810">
    <property type="entry name" value="Tandem AAA-ATPase domain"/>
    <property type="match status" value="1"/>
</dbReference>
<protein>
    <submittedName>
        <fullName evidence="7">DEAD/DEAH box helicase</fullName>
    </submittedName>
</protein>
<evidence type="ECO:0000259" key="4">
    <source>
        <dbReference type="PROSITE" id="PS50966"/>
    </source>
</evidence>
<keyword evidence="7" id="KW-0067">ATP-binding</keyword>
<proteinExistence type="predicted"/>
<keyword evidence="2" id="KW-0863">Zinc-finger</keyword>
<dbReference type="PROSITE" id="PS51194">
    <property type="entry name" value="HELICASE_CTER"/>
    <property type="match status" value="1"/>
</dbReference>
<name>A0ABX7XNG9_9BACT</name>
<dbReference type="EMBL" id="CP072361">
    <property type="protein sequence ID" value="QUB75141.1"/>
    <property type="molecule type" value="Genomic_DNA"/>
</dbReference>
<dbReference type="RefSeq" id="WP_211807244.1">
    <property type="nucleotide sequence ID" value="NZ_CP072361.1"/>
</dbReference>
<feature type="domain" description="Helicase ATP-binding" evidence="5">
    <location>
        <begin position="222"/>
        <end position="380"/>
    </location>
</feature>
<dbReference type="Gene3D" id="3.40.50.300">
    <property type="entry name" value="P-loop containing nucleotide triphosphate hydrolases"/>
    <property type="match status" value="1"/>
</dbReference>
<evidence type="ECO:0000313" key="8">
    <source>
        <dbReference type="Proteomes" id="UP000682195"/>
    </source>
</evidence>
<dbReference type="Pfam" id="PF00176">
    <property type="entry name" value="SNF2-rel_dom"/>
    <property type="match status" value="1"/>
</dbReference>
<accession>A0ABX7XNG9</accession>
<dbReference type="SMART" id="SM00487">
    <property type="entry name" value="DEXDc"/>
    <property type="match status" value="1"/>
</dbReference>
<gene>
    <name evidence="7" type="ORF">J5A58_06305</name>
</gene>
<dbReference type="Pfam" id="PF00271">
    <property type="entry name" value="Helicase_C"/>
    <property type="match status" value="1"/>
</dbReference>
<feature type="compositionally biased region" description="Basic and acidic residues" evidence="3">
    <location>
        <begin position="695"/>
        <end position="714"/>
    </location>
</feature>
<feature type="domain" description="SWIM-type" evidence="4">
    <location>
        <begin position="64"/>
        <end position="102"/>
    </location>
</feature>
<dbReference type="CDD" id="cd17919">
    <property type="entry name" value="DEXHc_Snf"/>
    <property type="match status" value="1"/>
</dbReference>
<dbReference type="InterPro" id="IPR038718">
    <property type="entry name" value="SNF2-like_sf"/>
</dbReference>
<dbReference type="InterPro" id="IPR027417">
    <property type="entry name" value="P-loop_NTPase"/>
</dbReference>
<sequence length="811" mass="93298">MKQKPKSKKKIPYQYKPEGLDLRTWQIMLRKQVAREERFSVSAVDENLAPGEYVVSGVKSMDSYKVVYRGAKSPWNYCSCMDFKTSQLGTCKHLEAVKGWFCGRHHVRREIPPYSSVYVDYSSYRTVRIRIGVDNKEEFEALADRYFDAEHALLDSAYDNFDTFLRQAREISDTFRCYNDALQLVLERREMKRRAKWIDKLTNEDFANLLRTKLYPYQVEGIRFATRAGRAIIADEMGLGKTVQAIGVAELLRKHGLIGSTLIVCPTSLKYQWKREIETFTGQQVCVIEGGHLKRREQYSAPEPYKIVSYNAVCNDVKILGGLETDLVVIDEVQRLKNWNTQIARAARKIHSSYAVILSGTPLENRLEELFSVVEFVDQFLLGPYYLFRDRYIITDDKGATIGYRNLNEIGRRLQGVLIRRKKKDVHLQMPERQDKNLMVPMTKEQRDIHDEAKASVSRILKKWETYHFLSETDRNRLMLFLQQMRMVCDSTYILDQKSRYDTKVDEAMSIISDIVESGEEKVVIFSQWERMTRLLAREMDKRKIGYEYLHGGILSKARKDLVNNFTDLPECRVFLSTDAGSTGLNLQVASVIINIDLPWNPAVLEQRIARIYRIGQKRNIQVINLVAANTFEESMLDKLRFKSNLFAGVLDNGEDTVFADRSKFERMMDALSQTVTETTDNNSADDSIIDVADQERSEAAEKVKDTTDRKDVTLDNPHMSTHDDANQVPSQSTTDRRKMIERGVAFLSGLTETLHSKENTARLVDSITEEDEETGQVSLRIPVADKKTVAEMLGLIGRLFDSFEKGNVGQ</sequence>
<dbReference type="GO" id="GO:0004386">
    <property type="term" value="F:helicase activity"/>
    <property type="evidence" value="ECO:0007669"/>
    <property type="project" value="UniProtKB-KW"/>
</dbReference>
<reference evidence="7 8" key="1">
    <citation type="submission" date="2021-03" db="EMBL/GenBank/DDBJ databases">
        <title>Human Oral Microbial Genomes.</title>
        <authorList>
            <person name="Johnston C.D."/>
            <person name="Chen T."/>
            <person name="Dewhirst F.E."/>
        </authorList>
    </citation>
    <scope>NUCLEOTIDE SEQUENCE [LARGE SCALE GENOMIC DNA]</scope>
    <source>
        <strain evidence="7 8">F0054</strain>
    </source>
</reference>
<dbReference type="InterPro" id="IPR001650">
    <property type="entry name" value="Helicase_C-like"/>
</dbReference>
<dbReference type="InterPro" id="IPR000330">
    <property type="entry name" value="SNF2_N"/>
</dbReference>
<feature type="region of interest" description="Disordered" evidence="3">
    <location>
        <begin position="695"/>
        <end position="735"/>
    </location>
</feature>
<dbReference type="PROSITE" id="PS51192">
    <property type="entry name" value="HELICASE_ATP_BIND_1"/>
    <property type="match status" value="1"/>
</dbReference>
<evidence type="ECO:0000313" key="7">
    <source>
        <dbReference type="EMBL" id="QUB75141.1"/>
    </source>
</evidence>
<dbReference type="CDD" id="cd18793">
    <property type="entry name" value="SF2_C_SNF"/>
    <property type="match status" value="1"/>
</dbReference>
<organism evidence="7 8">
    <name type="scientific">Prevotella melaninogenica</name>
    <dbReference type="NCBI Taxonomy" id="28132"/>
    <lineage>
        <taxon>Bacteria</taxon>
        <taxon>Pseudomonadati</taxon>
        <taxon>Bacteroidota</taxon>
        <taxon>Bacteroidia</taxon>
        <taxon>Bacteroidales</taxon>
        <taxon>Prevotellaceae</taxon>
        <taxon>Prevotella</taxon>
    </lineage>
</organism>
<dbReference type="PROSITE" id="PS50966">
    <property type="entry name" value="ZF_SWIM"/>
    <property type="match status" value="1"/>
</dbReference>
<dbReference type="InterPro" id="IPR007527">
    <property type="entry name" value="Znf_SWIM"/>
</dbReference>
<keyword evidence="7" id="KW-0547">Nucleotide-binding</keyword>
<keyword evidence="2" id="KW-0862">Zinc</keyword>
<keyword evidence="2" id="KW-0479">Metal-binding</keyword>
<evidence type="ECO:0000256" key="3">
    <source>
        <dbReference type="SAM" id="MobiDB-lite"/>
    </source>
</evidence>
<dbReference type="Proteomes" id="UP000682195">
    <property type="component" value="Chromosome 1"/>
</dbReference>
<evidence type="ECO:0000259" key="6">
    <source>
        <dbReference type="PROSITE" id="PS51194"/>
    </source>
</evidence>
<dbReference type="InterPro" id="IPR014001">
    <property type="entry name" value="Helicase_ATP-bd"/>
</dbReference>
<dbReference type="InterPro" id="IPR049730">
    <property type="entry name" value="SNF2/RAD54-like_C"/>
</dbReference>
<dbReference type="SUPFAM" id="SSF52540">
    <property type="entry name" value="P-loop containing nucleoside triphosphate hydrolases"/>
    <property type="match status" value="2"/>
</dbReference>
<evidence type="ECO:0000256" key="2">
    <source>
        <dbReference type="PROSITE-ProRule" id="PRU00325"/>
    </source>
</evidence>